<feature type="chain" id="PRO_5020328754" description="Lipoprotein" evidence="1">
    <location>
        <begin position="29"/>
        <end position="198"/>
    </location>
</feature>
<dbReference type="EMBL" id="CP037867">
    <property type="protein sequence ID" value="QBM27417.1"/>
    <property type="molecule type" value="Genomic_DNA"/>
</dbReference>
<evidence type="ECO:0008006" key="4">
    <source>
        <dbReference type="Google" id="ProtNLM"/>
    </source>
</evidence>
<protein>
    <recommendedName>
        <fullName evidence="4">Lipoprotein</fullName>
    </recommendedName>
</protein>
<name>A0A4P6WV84_HYDPS</name>
<keyword evidence="1" id="KW-0732">Signal</keyword>
<keyword evidence="3" id="KW-1185">Reference proteome</keyword>
<proteinExistence type="predicted"/>
<dbReference type="PROSITE" id="PS51257">
    <property type="entry name" value="PROKAR_LIPOPROTEIN"/>
    <property type="match status" value="1"/>
</dbReference>
<accession>A0A4P6WV84</accession>
<evidence type="ECO:0000313" key="2">
    <source>
        <dbReference type="EMBL" id="QBM27417.1"/>
    </source>
</evidence>
<feature type="signal peptide" evidence="1">
    <location>
        <begin position="1"/>
        <end position="28"/>
    </location>
</feature>
<dbReference type="RefSeq" id="WP_066149772.1">
    <property type="nucleotide sequence ID" value="NZ_CP037867.1"/>
</dbReference>
<dbReference type="Proteomes" id="UP000293912">
    <property type="component" value="Chromosome"/>
</dbReference>
<dbReference type="AlphaFoldDB" id="A0A4P6WV84"/>
<evidence type="ECO:0000256" key="1">
    <source>
        <dbReference type="SAM" id="SignalP"/>
    </source>
</evidence>
<dbReference type="KEGG" id="hpse:HPF_06965"/>
<organism evidence="2 3">
    <name type="scientific">Hydrogenophaga pseudoflava</name>
    <name type="common">Pseudomonas carboxydoflava</name>
    <dbReference type="NCBI Taxonomy" id="47421"/>
    <lineage>
        <taxon>Bacteria</taxon>
        <taxon>Pseudomonadati</taxon>
        <taxon>Pseudomonadota</taxon>
        <taxon>Betaproteobacteria</taxon>
        <taxon>Burkholderiales</taxon>
        <taxon>Comamonadaceae</taxon>
        <taxon>Hydrogenophaga</taxon>
    </lineage>
</organism>
<evidence type="ECO:0000313" key="3">
    <source>
        <dbReference type="Proteomes" id="UP000293912"/>
    </source>
</evidence>
<sequence precursor="true">MNKPFRYPALSRRQLGLGLLSGLGLALAGCGGGDDGDDQPLYAAFNDLRAGMTRDDVQRLVNRAPVSGTSASVLRWETDTEILEVTFSGDRIATARWTDRTTGRSYLRTFRFAGNGGGGTGTLYQAFLALRPGMTRGEVIQRVPVAVSQGATTSQVLWIDGEEALGVRFNGSSDGSTITFAQWGLSIAAGSRNETRTF</sequence>
<gene>
    <name evidence="2" type="ORF">HPF_06965</name>
</gene>
<reference evidence="2 3" key="1">
    <citation type="submission" date="2019-03" db="EMBL/GenBank/DDBJ databases">
        <authorList>
            <person name="Sebastian G."/>
            <person name="Baumann P."/>
            <person name="Ruckert C."/>
            <person name="Kalinowski J."/>
            <person name="Nebel B."/>
            <person name="Takors R."/>
            <person name="Blombach B."/>
        </authorList>
    </citation>
    <scope>NUCLEOTIDE SEQUENCE [LARGE SCALE GENOMIC DNA]</scope>
    <source>
        <strain evidence="2 3">DSM 1084</strain>
    </source>
</reference>